<keyword evidence="3" id="KW-1185">Reference proteome</keyword>
<gene>
    <name evidence="2" type="ORF">LIER_37754</name>
</gene>
<accession>A0AAV3PU55</accession>
<evidence type="ECO:0000256" key="1">
    <source>
        <dbReference type="SAM" id="MobiDB-lite"/>
    </source>
</evidence>
<sequence length="102" mass="10895">MIRGILYSFSPSCGRGPNTRPAAPGERSATEVLESEDHGEVGSTVPLATIVLLPQLRRPKRLTLSLPLHHLLLSRPCPGRGGVLLLRIPAQHVPNGAPSKPL</sequence>
<reference evidence="2 3" key="1">
    <citation type="submission" date="2024-01" db="EMBL/GenBank/DDBJ databases">
        <title>The complete chloroplast genome sequence of Lithospermum erythrorhizon: insights into the phylogenetic relationship among Boraginaceae species and the maternal lineages of purple gromwells.</title>
        <authorList>
            <person name="Okada T."/>
            <person name="Watanabe K."/>
        </authorList>
    </citation>
    <scope>NUCLEOTIDE SEQUENCE [LARGE SCALE GENOMIC DNA]</scope>
</reference>
<dbReference type="AlphaFoldDB" id="A0AAV3PU55"/>
<dbReference type="EMBL" id="BAABME010018452">
    <property type="protein sequence ID" value="GAA0153860.1"/>
    <property type="molecule type" value="Genomic_DNA"/>
</dbReference>
<protein>
    <submittedName>
        <fullName evidence="2">Uncharacterized protein</fullName>
    </submittedName>
</protein>
<feature type="region of interest" description="Disordered" evidence="1">
    <location>
        <begin position="1"/>
        <end position="29"/>
    </location>
</feature>
<evidence type="ECO:0000313" key="3">
    <source>
        <dbReference type="Proteomes" id="UP001454036"/>
    </source>
</evidence>
<dbReference type="Proteomes" id="UP001454036">
    <property type="component" value="Unassembled WGS sequence"/>
</dbReference>
<name>A0AAV3PU55_LITER</name>
<proteinExistence type="predicted"/>
<comment type="caution">
    <text evidence="2">The sequence shown here is derived from an EMBL/GenBank/DDBJ whole genome shotgun (WGS) entry which is preliminary data.</text>
</comment>
<organism evidence="2 3">
    <name type="scientific">Lithospermum erythrorhizon</name>
    <name type="common">Purple gromwell</name>
    <name type="synonym">Lithospermum officinale var. erythrorhizon</name>
    <dbReference type="NCBI Taxonomy" id="34254"/>
    <lineage>
        <taxon>Eukaryota</taxon>
        <taxon>Viridiplantae</taxon>
        <taxon>Streptophyta</taxon>
        <taxon>Embryophyta</taxon>
        <taxon>Tracheophyta</taxon>
        <taxon>Spermatophyta</taxon>
        <taxon>Magnoliopsida</taxon>
        <taxon>eudicotyledons</taxon>
        <taxon>Gunneridae</taxon>
        <taxon>Pentapetalae</taxon>
        <taxon>asterids</taxon>
        <taxon>lamiids</taxon>
        <taxon>Boraginales</taxon>
        <taxon>Boraginaceae</taxon>
        <taxon>Boraginoideae</taxon>
        <taxon>Lithospermeae</taxon>
        <taxon>Lithospermum</taxon>
    </lineage>
</organism>
<evidence type="ECO:0000313" key="2">
    <source>
        <dbReference type="EMBL" id="GAA0153860.1"/>
    </source>
</evidence>